<dbReference type="GO" id="GO:0008235">
    <property type="term" value="F:metalloexopeptidase activity"/>
    <property type="evidence" value="ECO:0007669"/>
    <property type="project" value="InterPro"/>
</dbReference>
<dbReference type="EC" id="3.4.-.-" evidence="7"/>
<dbReference type="PANTHER" id="PTHR12147">
    <property type="entry name" value="METALLOPEPTIDASE M28 FAMILY MEMBER"/>
    <property type="match status" value="1"/>
</dbReference>
<dbReference type="AlphaFoldDB" id="A0A6G1MAG8"/>
<sequence>MRSILSTSVTFWVLCASVTSANPTPTSGQFEASIRKANLLHDLAKFNHIAAQHGGNRAPNSPGFDASVNWVRSRVQSYAKFNYLAENYQTKADLVDFKRLKINHRTVAPIEAGVLLGGEGNAPQTVQGHVVRLERGGPDFCNNPNWIPNVNVEGKVLLYRLADCYSGAVGGTFTQVPFTGTPAALLFYRDNWRPDNVVKRDLDLPSLAELSKLGKRQSGESTLWAIISKNEAQRIHKDLNKHRPVTANLKVVNYRYDDVTRKNVIIETKGGNSNKVIVLGARLDSAPFNAGINDNASGVSLLLALIDAIQAGKFVPKNKIRFVFWGTGGSAAYAAGRTVIEAARIKAYLNFHSVSRGAFGVYDGDGSRYSEAGPTGSSAIETLFTNYFTGKGITSKPARLEGDLLSFATGSSVEKPVGGLFGGDSVVHDPCWGQPWPCDSLSNANLNHLEINAKAAAHVLYALDQST</sequence>
<keyword evidence="6 7" id="KW-0862">Zinc</keyword>
<keyword evidence="7" id="KW-0732">Signal</keyword>
<dbReference type="SUPFAM" id="SSF53187">
    <property type="entry name" value="Zn-dependent exopeptidases"/>
    <property type="match status" value="1"/>
</dbReference>
<organism evidence="9 10">
    <name type="scientific">Orbilia oligospora</name>
    <name type="common">Nematode-trapping fungus</name>
    <name type="synonym">Arthrobotrys oligospora</name>
    <dbReference type="NCBI Taxonomy" id="2813651"/>
    <lineage>
        <taxon>Eukaryota</taxon>
        <taxon>Fungi</taxon>
        <taxon>Dikarya</taxon>
        <taxon>Ascomycota</taxon>
        <taxon>Pezizomycotina</taxon>
        <taxon>Orbiliomycetes</taxon>
        <taxon>Orbiliales</taxon>
        <taxon>Orbiliaceae</taxon>
        <taxon>Orbilia</taxon>
    </lineage>
</organism>
<name>A0A6G1MAG8_ORBOL</name>
<keyword evidence="3 7" id="KW-0645">Protease</keyword>
<evidence type="ECO:0000256" key="6">
    <source>
        <dbReference type="ARBA" id="ARBA00022833"/>
    </source>
</evidence>
<dbReference type="InterPro" id="IPR045175">
    <property type="entry name" value="M28_fam"/>
</dbReference>
<reference evidence="9 10" key="1">
    <citation type="submission" date="2019-06" db="EMBL/GenBank/DDBJ databases">
        <authorList>
            <person name="Palmer J.M."/>
        </authorList>
    </citation>
    <scope>NUCLEOTIDE SEQUENCE [LARGE SCALE GENOMIC DNA]</scope>
    <source>
        <strain evidence="9 10">TWF191</strain>
    </source>
</reference>
<dbReference type="EMBL" id="WIPF01000022">
    <property type="protein sequence ID" value="KAF3226674.1"/>
    <property type="molecule type" value="Genomic_DNA"/>
</dbReference>
<evidence type="ECO:0000259" key="8">
    <source>
        <dbReference type="Pfam" id="PF04389"/>
    </source>
</evidence>
<gene>
    <name evidence="9" type="ORF">TWF191_004497</name>
</gene>
<evidence type="ECO:0000313" key="10">
    <source>
        <dbReference type="Proteomes" id="UP000483672"/>
    </source>
</evidence>
<evidence type="ECO:0000256" key="5">
    <source>
        <dbReference type="ARBA" id="ARBA00022801"/>
    </source>
</evidence>
<comment type="caution">
    <text evidence="9">The sequence shown here is derived from an EMBL/GenBank/DDBJ whole genome shotgun (WGS) entry which is preliminary data.</text>
</comment>
<evidence type="ECO:0000256" key="3">
    <source>
        <dbReference type="ARBA" id="ARBA00022670"/>
    </source>
</evidence>
<dbReference type="Proteomes" id="UP000483672">
    <property type="component" value="Unassembled WGS sequence"/>
</dbReference>
<evidence type="ECO:0000256" key="7">
    <source>
        <dbReference type="RuleBase" id="RU361240"/>
    </source>
</evidence>
<protein>
    <recommendedName>
        <fullName evidence="7">Peptide hydrolase</fullName>
        <ecNumber evidence="7">3.4.-.-</ecNumber>
    </recommendedName>
</protein>
<feature type="domain" description="Peptidase M28" evidence="8">
    <location>
        <begin position="263"/>
        <end position="395"/>
    </location>
</feature>
<keyword evidence="5 7" id="KW-0378">Hydrolase</keyword>
<feature type="signal peptide" evidence="7">
    <location>
        <begin position="1"/>
        <end position="21"/>
    </location>
</feature>
<comment type="cofactor">
    <cofactor evidence="1">
        <name>Zn(2+)</name>
        <dbReference type="ChEBI" id="CHEBI:29105"/>
    </cofactor>
</comment>
<proteinExistence type="inferred from homology"/>
<dbReference type="GO" id="GO:0046872">
    <property type="term" value="F:metal ion binding"/>
    <property type="evidence" value="ECO:0007669"/>
    <property type="project" value="UniProtKB-KW"/>
</dbReference>
<feature type="chain" id="PRO_5041472676" description="Peptide hydrolase" evidence="7">
    <location>
        <begin position="22"/>
        <end position="467"/>
    </location>
</feature>
<keyword evidence="4 7" id="KW-0479">Metal-binding</keyword>
<evidence type="ECO:0000256" key="2">
    <source>
        <dbReference type="ARBA" id="ARBA00005634"/>
    </source>
</evidence>
<comment type="similarity">
    <text evidence="2">Belongs to the peptidase M28 family. M28B subfamily.</text>
</comment>
<accession>A0A6G1MAG8</accession>
<dbReference type="Pfam" id="PF04389">
    <property type="entry name" value="Peptidase_M28"/>
    <property type="match status" value="1"/>
</dbReference>
<dbReference type="InterPro" id="IPR007484">
    <property type="entry name" value="Peptidase_M28"/>
</dbReference>
<dbReference type="GO" id="GO:0006508">
    <property type="term" value="P:proteolysis"/>
    <property type="evidence" value="ECO:0007669"/>
    <property type="project" value="UniProtKB-KW"/>
</dbReference>
<evidence type="ECO:0000313" key="9">
    <source>
        <dbReference type="EMBL" id="KAF3226674.1"/>
    </source>
</evidence>
<dbReference type="Gene3D" id="3.40.630.10">
    <property type="entry name" value="Zn peptidases"/>
    <property type="match status" value="1"/>
</dbReference>
<evidence type="ECO:0000256" key="1">
    <source>
        <dbReference type="ARBA" id="ARBA00001947"/>
    </source>
</evidence>
<evidence type="ECO:0000256" key="4">
    <source>
        <dbReference type="ARBA" id="ARBA00022723"/>
    </source>
</evidence>
<dbReference type="PANTHER" id="PTHR12147:SF26">
    <property type="entry name" value="PEPTIDASE M28 DOMAIN-CONTAINING PROTEIN"/>
    <property type="match status" value="1"/>
</dbReference>